<keyword evidence="3" id="KW-1185">Reference proteome</keyword>
<dbReference type="InterPro" id="IPR012334">
    <property type="entry name" value="Pectin_lyas_fold"/>
</dbReference>
<dbReference type="Pfam" id="PF12541">
    <property type="entry name" value="DUF3737"/>
    <property type="match status" value="1"/>
</dbReference>
<evidence type="ECO:0000313" key="2">
    <source>
        <dbReference type="EMBL" id="RSX57190.1"/>
    </source>
</evidence>
<dbReference type="AlphaFoldDB" id="A0A430FUP5"/>
<dbReference type="SUPFAM" id="SSF51126">
    <property type="entry name" value="Pectin lyase-like"/>
    <property type="match status" value="1"/>
</dbReference>
<sequence>MTDMTSEHRPATIAAAGTDAPAGTADVVERARLTGERAEFHAHGRRYVDSIFADGESPLKHASDITLDGCSFQWKYPLWYASDVTARDCVWFDMARAGVWYADRVTVEDSTVEAPKNFRRVHGLTLRNVDLTHAEETLWHCSDVTLDNVVARGDYLAMGVERVEASNLRLVGNYPFDGARDVTIRDSKLIAKDAFWNAENVTVERSYISGEYLGWNSRNLTFVDCTIESLQGLCYIDNLVMRNCRLVNTTLAFEYSTVDADLTGTVDSVLNPAGGVIRADAIGELTVDPLRVDPSRTTIVTR</sequence>
<reference evidence="2 3" key="1">
    <citation type="submission" date="2018-09" db="EMBL/GenBank/DDBJ databases">
        <title>Characterization of the phylogenetic diversity of five novel species belonging to the genus Bifidobacterium.</title>
        <authorList>
            <person name="Lugli G.A."/>
            <person name="Duranti S."/>
            <person name="Milani C."/>
        </authorList>
    </citation>
    <scope>NUCLEOTIDE SEQUENCE [LARGE SCALE GENOMIC DNA]</scope>
    <source>
        <strain evidence="2 3">2033B</strain>
    </source>
</reference>
<evidence type="ECO:0000313" key="3">
    <source>
        <dbReference type="Proteomes" id="UP000287470"/>
    </source>
</evidence>
<feature type="compositionally biased region" description="Low complexity" evidence="1">
    <location>
        <begin position="11"/>
        <end position="20"/>
    </location>
</feature>
<name>A0A430FUP5_9BIFI</name>
<proteinExistence type="predicted"/>
<dbReference type="InterPro" id="IPR011050">
    <property type="entry name" value="Pectin_lyase_fold/virulence"/>
</dbReference>
<dbReference type="Proteomes" id="UP000287470">
    <property type="component" value="Unassembled WGS sequence"/>
</dbReference>
<comment type="caution">
    <text evidence="2">The sequence shown here is derived from an EMBL/GenBank/DDBJ whole genome shotgun (WGS) entry which is preliminary data.</text>
</comment>
<gene>
    <name evidence="2" type="ORF">D2E24_0783</name>
</gene>
<feature type="region of interest" description="Disordered" evidence="1">
    <location>
        <begin position="1"/>
        <end position="20"/>
    </location>
</feature>
<feature type="compositionally biased region" description="Basic and acidic residues" evidence="1">
    <location>
        <begin position="1"/>
        <end position="10"/>
    </location>
</feature>
<protein>
    <submittedName>
        <fullName evidence="2">Hydrogenase</fullName>
    </submittedName>
</protein>
<dbReference type="Gene3D" id="2.160.20.10">
    <property type="entry name" value="Single-stranded right-handed beta-helix, Pectin lyase-like"/>
    <property type="match status" value="1"/>
</dbReference>
<dbReference type="EMBL" id="QXGK01000006">
    <property type="protein sequence ID" value="RSX57190.1"/>
    <property type="molecule type" value="Genomic_DNA"/>
</dbReference>
<dbReference type="RefSeq" id="WP_241222847.1">
    <property type="nucleotide sequence ID" value="NZ_QXGK01000006.1"/>
</dbReference>
<organism evidence="2 3">
    <name type="scientific">Bifidobacterium samirii</name>
    <dbReference type="NCBI Taxonomy" id="2306974"/>
    <lineage>
        <taxon>Bacteria</taxon>
        <taxon>Bacillati</taxon>
        <taxon>Actinomycetota</taxon>
        <taxon>Actinomycetes</taxon>
        <taxon>Bifidobacteriales</taxon>
        <taxon>Bifidobacteriaceae</taxon>
        <taxon>Bifidobacterium</taxon>
    </lineage>
</organism>
<dbReference type="InterPro" id="IPR022208">
    <property type="entry name" value="DUF3737"/>
</dbReference>
<accession>A0A430FUP5</accession>
<evidence type="ECO:0000256" key="1">
    <source>
        <dbReference type="SAM" id="MobiDB-lite"/>
    </source>
</evidence>